<dbReference type="EMBL" id="FNLO01000002">
    <property type="protein sequence ID" value="SDV47227.1"/>
    <property type="molecule type" value="Genomic_DNA"/>
</dbReference>
<dbReference type="Proteomes" id="UP000243719">
    <property type="component" value="Unassembled WGS sequence"/>
</dbReference>
<dbReference type="PROSITE" id="PS51257">
    <property type="entry name" value="PROKAR_LIPOPROTEIN"/>
    <property type="match status" value="1"/>
</dbReference>
<gene>
    <name evidence="3" type="ORF">SAMN05216551_102385</name>
</gene>
<dbReference type="InterPro" id="IPR038404">
    <property type="entry name" value="TRAP_DctP_sf"/>
</dbReference>
<evidence type="ECO:0000256" key="1">
    <source>
        <dbReference type="ARBA" id="ARBA00022729"/>
    </source>
</evidence>
<feature type="signal peptide" evidence="2">
    <location>
        <begin position="1"/>
        <end position="28"/>
    </location>
</feature>
<feature type="chain" id="PRO_5017360945" evidence="2">
    <location>
        <begin position="29"/>
        <end position="331"/>
    </location>
</feature>
<dbReference type="PANTHER" id="PTHR33376:SF4">
    <property type="entry name" value="SIALIC ACID-BINDING PERIPLASMIC PROTEIN SIAP"/>
    <property type="match status" value="1"/>
</dbReference>
<dbReference type="NCBIfam" id="NF037995">
    <property type="entry name" value="TRAP_S1"/>
    <property type="match status" value="1"/>
</dbReference>
<evidence type="ECO:0000256" key="2">
    <source>
        <dbReference type="SAM" id="SignalP"/>
    </source>
</evidence>
<dbReference type="InterPro" id="IPR018389">
    <property type="entry name" value="DctP_fam"/>
</dbReference>
<dbReference type="Gene3D" id="3.40.190.170">
    <property type="entry name" value="Bacterial extracellular solute-binding protein, family 7"/>
    <property type="match status" value="1"/>
</dbReference>
<proteinExistence type="predicted"/>
<dbReference type="RefSeq" id="WP_211435301.1">
    <property type="nucleotide sequence ID" value="NZ_FNLO01000002.1"/>
</dbReference>
<name>A0A1H2PMD5_9BURK</name>
<keyword evidence="4" id="KW-1185">Reference proteome</keyword>
<protein>
    <submittedName>
        <fullName evidence="3">TRAP-type C4-dicarboxylate transport system, substrate-binding protein</fullName>
    </submittedName>
</protein>
<dbReference type="Pfam" id="PF03480">
    <property type="entry name" value="DctP"/>
    <property type="match status" value="1"/>
</dbReference>
<reference evidence="4" key="1">
    <citation type="submission" date="2016-09" db="EMBL/GenBank/DDBJ databases">
        <authorList>
            <person name="Varghese N."/>
            <person name="Submissions S."/>
        </authorList>
    </citation>
    <scope>NUCLEOTIDE SEQUENCE [LARGE SCALE GENOMIC DNA]</scope>
    <source>
        <strain evidence="4">JS23</strain>
    </source>
</reference>
<evidence type="ECO:0000313" key="4">
    <source>
        <dbReference type="Proteomes" id="UP000243719"/>
    </source>
</evidence>
<dbReference type="STRING" id="1770053.SAMN05216551_102385"/>
<evidence type="ECO:0000313" key="3">
    <source>
        <dbReference type="EMBL" id="SDV47227.1"/>
    </source>
</evidence>
<sequence>MSTTKIRTLVASLAMSTLFVAAASCVEAAETWRAYTYNAVATVTPVKEMQAMFSEIKTVTGGQLDVRLHVGGTLPITESNITQAVSDNMVQIGDDAGFVGNLPVGGLVRLPLLLNTREAFTKAWNIEEPYLQAELKRKGIVLLGKYIYPQNVIWSKRKLTSLSDVQGQKIRVISPEQAEFVKSLGGVPVTLGPSEVAPALDRGVIDGVLTASSGYGYVWRDLLKYSYRINVSFIDSLIIVNEGAWKTLSPEMQAKVKQAVQKYTDRITTRLLAEDEDLTKKLRDGGMVITRPSDADIAQARQNFSPYWSQWGARRPELGEALRKVRSSLGD</sequence>
<accession>A0A1H2PMD5</accession>
<dbReference type="GO" id="GO:0055085">
    <property type="term" value="P:transmembrane transport"/>
    <property type="evidence" value="ECO:0007669"/>
    <property type="project" value="InterPro"/>
</dbReference>
<keyword evidence="1 2" id="KW-0732">Signal</keyword>
<dbReference type="AlphaFoldDB" id="A0A1H2PMD5"/>
<organism evidence="3 4">
    <name type="scientific">Chitinasiproducens palmae</name>
    <dbReference type="NCBI Taxonomy" id="1770053"/>
    <lineage>
        <taxon>Bacteria</taxon>
        <taxon>Pseudomonadati</taxon>
        <taxon>Pseudomonadota</taxon>
        <taxon>Betaproteobacteria</taxon>
        <taxon>Burkholderiales</taxon>
        <taxon>Burkholderiaceae</taxon>
        <taxon>Chitinasiproducens</taxon>
    </lineage>
</organism>
<dbReference type="PANTHER" id="PTHR33376">
    <property type="match status" value="1"/>
</dbReference>